<dbReference type="EMBL" id="UYYG01000039">
    <property type="protein sequence ID" value="VDN51988.1"/>
    <property type="molecule type" value="Genomic_DNA"/>
</dbReference>
<evidence type="ECO:0000313" key="3">
    <source>
        <dbReference type="Proteomes" id="UP000038040"/>
    </source>
</evidence>
<keyword evidence="4" id="KW-1185">Reference proteome</keyword>
<proteinExistence type="predicted"/>
<organism evidence="3 5">
    <name type="scientific">Dracunculus medinensis</name>
    <name type="common">Guinea worm</name>
    <dbReference type="NCBI Taxonomy" id="318479"/>
    <lineage>
        <taxon>Eukaryota</taxon>
        <taxon>Metazoa</taxon>
        <taxon>Ecdysozoa</taxon>
        <taxon>Nematoda</taxon>
        <taxon>Chromadorea</taxon>
        <taxon>Rhabditida</taxon>
        <taxon>Spirurina</taxon>
        <taxon>Dracunculoidea</taxon>
        <taxon>Dracunculidae</taxon>
        <taxon>Dracunculus</taxon>
    </lineage>
</organism>
<dbReference type="WBParaSite" id="DME_0000776401-mRNA-1">
    <property type="protein sequence ID" value="DME_0000776401-mRNA-1"/>
    <property type="gene ID" value="DME_0000776401"/>
</dbReference>
<dbReference type="AlphaFoldDB" id="A0A0N4UJD4"/>
<feature type="compositionally biased region" description="Polar residues" evidence="1">
    <location>
        <begin position="1"/>
        <end position="17"/>
    </location>
</feature>
<reference evidence="2 4" key="2">
    <citation type="submission" date="2018-11" db="EMBL/GenBank/DDBJ databases">
        <authorList>
            <consortium name="Pathogen Informatics"/>
        </authorList>
    </citation>
    <scope>NUCLEOTIDE SEQUENCE [LARGE SCALE GENOMIC DNA]</scope>
</reference>
<gene>
    <name evidence="2" type="ORF">DME_LOCUS1961</name>
</gene>
<evidence type="ECO:0000313" key="5">
    <source>
        <dbReference type="WBParaSite" id="DME_0000776401-mRNA-1"/>
    </source>
</evidence>
<evidence type="ECO:0000256" key="1">
    <source>
        <dbReference type="SAM" id="MobiDB-lite"/>
    </source>
</evidence>
<dbReference type="OrthoDB" id="5912142at2759"/>
<accession>A0A0N4UJD4</accession>
<evidence type="ECO:0000313" key="4">
    <source>
        <dbReference type="Proteomes" id="UP000274756"/>
    </source>
</evidence>
<dbReference type="Proteomes" id="UP000038040">
    <property type="component" value="Unplaced"/>
</dbReference>
<sequence length="282" mass="30981">MSPTRNGVPRQSSTSDKAYNLESPKVPSPPPVCCKVPTPNISSSSVSGVSSSFQMKPLTSPKLPLFIPPTQVITKTSPFLSMFSKKKRINGTKSADNDIKVASVALFDPSTANDFIDSDKDSVINDNNYHFSRNFNNKFNSLNESTDKNNDNIDNNGQLLMNQSNLKFFKKKKQSKTSPNYRTTKDIKKSYLKTSHSFESVTSSSSSSLSPTSLSLSALSLSDPHLMEALEILADMPPPIVARSIPKHATIDTTNFVNRSLDNCLFDSSVYDGMLFDSLKAM</sequence>
<name>A0A0N4UJD4_DRAME</name>
<reference evidence="5" key="1">
    <citation type="submission" date="2017-02" db="UniProtKB">
        <authorList>
            <consortium name="WormBaseParasite"/>
        </authorList>
    </citation>
    <scope>IDENTIFICATION</scope>
</reference>
<evidence type="ECO:0000313" key="2">
    <source>
        <dbReference type="EMBL" id="VDN51988.1"/>
    </source>
</evidence>
<feature type="region of interest" description="Disordered" evidence="1">
    <location>
        <begin position="1"/>
        <end position="31"/>
    </location>
</feature>
<dbReference type="Proteomes" id="UP000274756">
    <property type="component" value="Unassembled WGS sequence"/>
</dbReference>
<protein>
    <submittedName>
        <fullName evidence="5">Flocculation protein FLO11-like</fullName>
    </submittedName>
</protein>